<dbReference type="OMA" id="YEFVICA"/>
<feature type="transmembrane region" description="Helical" evidence="5">
    <location>
        <begin position="201"/>
        <end position="222"/>
    </location>
</feature>
<dbReference type="GO" id="GO:0016020">
    <property type="term" value="C:membrane"/>
    <property type="evidence" value="ECO:0007669"/>
    <property type="project" value="UniProtKB-SubCell"/>
</dbReference>
<sequence>MRRSSPRRYVAELRPIGLHHLHHFPPPVAQPQQSILNRRQAEQVRPNNQSMAPLANRQGQFPANNQETATVENEPRKVEKFMRRCYMTAGIFVFVASFHLMLISETLKPNVKYVLAGFLCLLVAFLTLFVLSFCVRLRRSYWFSWIVAWLFVELTAMGVGLVLVERTLKTVCLAWIVCLTVLFFCYSLGTWLPMCLLPGEITMCISLILFTVSCVIVISLYMATDDPLYHTIYFSLVCAVLVPGSIYHAQIVHGRRFNLPSHEFVYCAITVYVHALMFFVSIYYLMWIQENL</sequence>
<evidence type="ECO:0000256" key="4">
    <source>
        <dbReference type="ARBA" id="ARBA00023136"/>
    </source>
</evidence>
<gene>
    <name evidence="6" type="ORF">DGUA_6G013138</name>
</gene>
<dbReference type="PANTHER" id="PTHR23291">
    <property type="entry name" value="BAX INHIBITOR-RELATED"/>
    <property type="match status" value="1"/>
</dbReference>
<keyword evidence="3 5" id="KW-1133">Transmembrane helix</keyword>
<evidence type="ECO:0000256" key="1">
    <source>
        <dbReference type="ARBA" id="ARBA00004141"/>
    </source>
</evidence>
<evidence type="ECO:0000256" key="5">
    <source>
        <dbReference type="RuleBase" id="RU004379"/>
    </source>
</evidence>
<comment type="subcellular location">
    <subcellularLocation>
        <location evidence="1">Membrane</location>
        <topology evidence="1">Multi-pass membrane protein</topology>
    </subcellularLocation>
</comment>
<comment type="similarity">
    <text evidence="5">Belongs to the BI1 family.</text>
</comment>
<dbReference type="InterPro" id="IPR006214">
    <property type="entry name" value="Bax_inhibitor_1-related"/>
</dbReference>
<feature type="transmembrane region" description="Helical" evidence="5">
    <location>
        <begin position="228"/>
        <end position="252"/>
    </location>
</feature>
<feature type="transmembrane region" description="Helical" evidence="5">
    <location>
        <begin position="115"/>
        <end position="135"/>
    </location>
</feature>
<keyword evidence="2 5" id="KW-0812">Transmembrane</keyword>
<keyword evidence="4 5" id="KW-0472">Membrane</keyword>
<organism evidence="6 7">
    <name type="scientific">Drosophila guanche</name>
    <name type="common">Fruit fly</name>
    <dbReference type="NCBI Taxonomy" id="7266"/>
    <lineage>
        <taxon>Eukaryota</taxon>
        <taxon>Metazoa</taxon>
        <taxon>Ecdysozoa</taxon>
        <taxon>Arthropoda</taxon>
        <taxon>Hexapoda</taxon>
        <taxon>Insecta</taxon>
        <taxon>Pterygota</taxon>
        <taxon>Neoptera</taxon>
        <taxon>Endopterygota</taxon>
        <taxon>Diptera</taxon>
        <taxon>Brachycera</taxon>
        <taxon>Muscomorpha</taxon>
        <taxon>Ephydroidea</taxon>
        <taxon>Drosophilidae</taxon>
        <taxon>Drosophila</taxon>
        <taxon>Sophophora</taxon>
    </lineage>
</organism>
<dbReference type="Proteomes" id="UP000268350">
    <property type="component" value="Unassembled WGS sequence"/>
</dbReference>
<evidence type="ECO:0000313" key="6">
    <source>
        <dbReference type="EMBL" id="SPP81509.1"/>
    </source>
</evidence>
<dbReference type="OrthoDB" id="7845278at2759"/>
<evidence type="ECO:0000313" key="7">
    <source>
        <dbReference type="Proteomes" id="UP000268350"/>
    </source>
</evidence>
<dbReference type="AlphaFoldDB" id="A0A3B0K676"/>
<feature type="transmembrane region" description="Helical" evidence="5">
    <location>
        <begin position="264"/>
        <end position="286"/>
    </location>
</feature>
<dbReference type="PANTHER" id="PTHR23291:SF50">
    <property type="entry name" value="PROTEIN LIFEGUARD 4"/>
    <property type="match status" value="1"/>
</dbReference>
<feature type="transmembrane region" description="Helical" evidence="5">
    <location>
        <begin position="168"/>
        <end position="189"/>
    </location>
</feature>
<protein>
    <submittedName>
        <fullName evidence="6">Uncharacterized protein</fullName>
    </submittedName>
</protein>
<accession>A0A3B0K676</accession>
<keyword evidence="7" id="KW-1185">Reference proteome</keyword>
<name>A0A3B0K676_DROGU</name>
<feature type="transmembrane region" description="Helical" evidence="5">
    <location>
        <begin position="142"/>
        <end position="162"/>
    </location>
</feature>
<feature type="transmembrane region" description="Helical" evidence="5">
    <location>
        <begin position="85"/>
        <end position="103"/>
    </location>
</feature>
<reference evidence="7" key="1">
    <citation type="submission" date="2018-01" db="EMBL/GenBank/DDBJ databases">
        <authorList>
            <person name="Alioto T."/>
            <person name="Alioto T."/>
        </authorList>
    </citation>
    <scope>NUCLEOTIDE SEQUENCE [LARGE SCALE GENOMIC DNA]</scope>
</reference>
<evidence type="ECO:0000256" key="3">
    <source>
        <dbReference type="ARBA" id="ARBA00022989"/>
    </source>
</evidence>
<proteinExistence type="inferred from homology"/>
<dbReference type="EMBL" id="OUUW01000006">
    <property type="protein sequence ID" value="SPP81509.1"/>
    <property type="molecule type" value="Genomic_DNA"/>
</dbReference>
<evidence type="ECO:0000256" key="2">
    <source>
        <dbReference type="ARBA" id="ARBA00022692"/>
    </source>
</evidence>